<keyword evidence="4" id="KW-1185">Reference proteome</keyword>
<name>A0A8C9XA16_SANLU</name>
<reference evidence="3" key="1">
    <citation type="submission" date="2025-08" db="UniProtKB">
        <authorList>
            <consortium name="Ensembl"/>
        </authorList>
    </citation>
    <scope>IDENTIFICATION</scope>
</reference>
<organism evidence="3 4">
    <name type="scientific">Sander lucioperca</name>
    <name type="common">Pike-perch</name>
    <name type="synonym">Perca lucioperca</name>
    <dbReference type="NCBI Taxonomy" id="283035"/>
    <lineage>
        <taxon>Eukaryota</taxon>
        <taxon>Metazoa</taxon>
        <taxon>Chordata</taxon>
        <taxon>Craniata</taxon>
        <taxon>Vertebrata</taxon>
        <taxon>Euteleostomi</taxon>
        <taxon>Actinopterygii</taxon>
        <taxon>Neopterygii</taxon>
        <taxon>Teleostei</taxon>
        <taxon>Neoteleostei</taxon>
        <taxon>Acanthomorphata</taxon>
        <taxon>Eupercaria</taxon>
        <taxon>Perciformes</taxon>
        <taxon>Percoidei</taxon>
        <taxon>Percidae</taxon>
        <taxon>Luciopercinae</taxon>
        <taxon>Sander</taxon>
    </lineage>
</organism>
<dbReference type="Ensembl" id="ENSSLUT00000007733.1">
    <property type="protein sequence ID" value="ENSSLUP00000007506.1"/>
    <property type="gene ID" value="ENSSLUG00000003472.1"/>
</dbReference>
<dbReference type="InterPro" id="IPR036872">
    <property type="entry name" value="CH_dom_sf"/>
</dbReference>
<evidence type="ECO:0000313" key="4">
    <source>
        <dbReference type="Proteomes" id="UP000694568"/>
    </source>
</evidence>
<feature type="transmembrane region" description="Helical" evidence="1">
    <location>
        <begin position="131"/>
        <end position="150"/>
    </location>
</feature>
<evidence type="ECO:0000259" key="2">
    <source>
        <dbReference type="PROSITE" id="PS50021"/>
    </source>
</evidence>
<dbReference type="Gene3D" id="1.10.418.10">
    <property type="entry name" value="Calponin-like domain"/>
    <property type="match status" value="1"/>
</dbReference>
<proteinExistence type="predicted"/>
<keyword evidence="1" id="KW-0812">Transmembrane</keyword>
<dbReference type="GeneTree" id="ENSGT00970000193685"/>
<dbReference type="SMART" id="SM00033">
    <property type="entry name" value="CH"/>
    <property type="match status" value="1"/>
</dbReference>
<dbReference type="SUPFAM" id="SSF47576">
    <property type="entry name" value="Calponin-homology domain, CH-domain"/>
    <property type="match status" value="1"/>
</dbReference>
<dbReference type="PROSITE" id="PS50021">
    <property type="entry name" value="CH"/>
    <property type="match status" value="1"/>
</dbReference>
<keyword evidence="1" id="KW-1133">Transmembrane helix</keyword>
<evidence type="ECO:0000256" key="1">
    <source>
        <dbReference type="SAM" id="Phobius"/>
    </source>
</evidence>
<keyword evidence="1" id="KW-0472">Membrane</keyword>
<dbReference type="InterPro" id="IPR001715">
    <property type="entry name" value="CH_dom"/>
</dbReference>
<dbReference type="Pfam" id="PF00307">
    <property type="entry name" value="CH"/>
    <property type="match status" value="1"/>
</dbReference>
<dbReference type="Proteomes" id="UP000694568">
    <property type="component" value="Unplaced"/>
</dbReference>
<evidence type="ECO:0000313" key="3">
    <source>
        <dbReference type="Ensembl" id="ENSSLUP00000007506.1"/>
    </source>
</evidence>
<protein>
    <recommendedName>
        <fullName evidence="2">Calponin-homology (CH) domain-containing protein</fullName>
    </recommendedName>
</protein>
<feature type="domain" description="Calponin-homology (CH)" evidence="2">
    <location>
        <begin position="1"/>
        <end position="109"/>
    </location>
</feature>
<sequence>PTPLRNFPTLESRLKISLPEDLADALSNGTVLCQLANQIRQRSVSIIHIPSPAVPKLSPAKCRLNVENFIAACRKLGVPETDVCVCSDVLLCKLPAVLRCVTALLAAGGGETAEDPSPHHSSSSSLLSTDFLLFYCTAMALLYALYCYLLT</sequence>
<dbReference type="AlphaFoldDB" id="A0A8C9XA16"/>
<reference evidence="3" key="2">
    <citation type="submission" date="2025-09" db="UniProtKB">
        <authorList>
            <consortium name="Ensembl"/>
        </authorList>
    </citation>
    <scope>IDENTIFICATION</scope>
</reference>
<accession>A0A8C9XA16</accession>